<comment type="caution">
    <text evidence="3">The sequence shown here is derived from an EMBL/GenBank/DDBJ whole genome shotgun (WGS) entry which is preliminary data.</text>
</comment>
<sequence>MNHLENAYALIIGVDYKQKTESVLKDAQSIYDILTNEELCGYKKENISLLLDGDATMNRILSELDDIVEKTNENSSFLMYYSGHGGYEQGISYLCPHDKIISNSNYVSGQEIRERLSKMKSKKIFMLFDCCHSGSFFDGKDDIISQTISKNVKQQVLHKDSTLEGLAQEIDDERGMVILASSQASELSWGDENDSVFTTCLKEAFKATHKHFFADEFVRTVETVNYVFERTPELIEKLKQRSDIVKDQTPYANLQMSSDFAICYIPKDKRDKIVTNKFKNHIQQLETVSSKSDDSAVSWERDEGNNLLLFVHGLSGESKDTFGNIPSMLQSDSNFNGWAMKPLGYAPIVQPKLGKDIWGAIRDVDKIAGFLKTSIKYKFKDYDRIAIVAHSLGGLVAQKAILGLDEDNRNRISHLIMFGTPSNGIAPEVLTKQWNKKYSEMSSEGSFIKSLRTNWKNTFNGNYPFKLKIAASSEDEYVSIDSSHKPFAQEHCEFVDGKHLMMVKPKDEKDDAYALILNTLTGSKFFNQFTNKEEINLTLGKYDAVIKELLPKKDDLDKRGLTQLIFALEGLERKDDVYDILNNHPIAQSNTDLMGIIGGRHKRDYLKTYSFKSSQLARDYYNKALEISVENEVHSQIYYHAINLAFLSIVTDPETGKGEMKKYANQALEATQHCDDDLWKFATVAEANMYLGNWETAKEFYIKASKDIPVREKVSMHTNAYAGYVALTNKENDEFTQFLKAQLLS</sequence>
<dbReference type="Proteomes" id="UP000307657">
    <property type="component" value="Unassembled WGS sequence"/>
</dbReference>
<dbReference type="AlphaFoldDB" id="A0A4V6WE71"/>
<dbReference type="InterPro" id="IPR007751">
    <property type="entry name" value="DUF676_lipase-like"/>
</dbReference>
<feature type="domain" description="DUF676" evidence="2">
    <location>
        <begin position="304"/>
        <end position="426"/>
    </location>
</feature>
<dbReference type="SUPFAM" id="SSF53474">
    <property type="entry name" value="alpha/beta-Hydrolases"/>
    <property type="match status" value="1"/>
</dbReference>
<protein>
    <submittedName>
        <fullName evidence="3">Uncharacterized protein</fullName>
    </submittedName>
</protein>
<dbReference type="InterPro" id="IPR029030">
    <property type="entry name" value="Caspase-like_dom_sf"/>
</dbReference>
<dbReference type="InterPro" id="IPR029058">
    <property type="entry name" value="AB_hydrolase_fold"/>
</dbReference>
<keyword evidence="4" id="KW-1185">Reference proteome</keyword>
<dbReference type="RefSeq" id="WP_136844877.1">
    <property type="nucleotide sequence ID" value="NZ_SUPL01000010.1"/>
</dbReference>
<dbReference type="Pfam" id="PF20308">
    <property type="entry name" value="TPR-S"/>
    <property type="match status" value="1"/>
</dbReference>
<gene>
    <name evidence="3" type="ORF">E5167_14440</name>
</gene>
<evidence type="ECO:0000313" key="3">
    <source>
        <dbReference type="EMBL" id="TJY32159.1"/>
    </source>
</evidence>
<accession>A0A4V6WE71</accession>
<dbReference type="SUPFAM" id="SSF52129">
    <property type="entry name" value="Caspase-like"/>
    <property type="match status" value="1"/>
</dbReference>
<proteinExistence type="predicted"/>
<organism evidence="3 4">
    <name type="scientific">Pontimicrobium aquaticum</name>
    <dbReference type="NCBI Taxonomy" id="2565367"/>
    <lineage>
        <taxon>Bacteria</taxon>
        <taxon>Pseudomonadati</taxon>
        <taxon>Bacteroidota</taxon>
        <taxon>Flavobacteriia</taxon>
        <taxon>Flavobacteriales</taxon>
        <taxon>Flavobacteriaceae</taxon>
        <taxon>Pontimicrobium</taxon>
    </lineage>
</organism>
<dbReference type="EMBL" id="SUPL01000010">
    <property type="protein sequence ID" value="TJY32159.1"/>
    <property type="molecule type" value="Genomic_DNA"/>
</dbReference>
<dbReference type="Gene3D" id="3.40.50.1820">
    <property type="entry name" value="alpha/beta hydrolase"/>
    <property type="match status" value="1"/>
</dbReference>
<dbReference type="Pfam" id="PF00656">
    <property type="entry name" value="Peptidase_C14"/>
    <property type="match status" value="1"/>
</dbReference>
<feature type="domain" description="Peptidase C14 caspase" evidence="1">
    <location>
        <begin position="8"/>
        <end position="241"/>
    </location>
</feature>
<dbReference type="GO" id="GO:0004197">
    <property type="term" value="F:cysteine-type endopeptidase activity"/>
    <property type="evidence" value="ECO:0007669"/>
    <property type="project" value="InterPro"/>
</dbReference>
<dbReference type="PANTHER" id="PTHR22576:SF37">
    <property type="entry name" value="MUCOSA-ASSOCIATED LYMPHOID TISSUE LYMPHOMA TRANSLOCATION PROTEIN 1"/>
    <property type="match status" value="1"/>
</dbReference>
<dbReference type="PANTHER" id="PTHR22576">
    <property type="entry name" value="MUCOSA ASSOCIATED LYMPHOID TISSUE LYMPHOMA TRANSLOCATION PROTEIN 1/PARACASPASE"/>
    <property type="match status" value="1"/>
</dbReference>
<name>A0A4V6WE71_9FLAO</name>
<dbReference type="InterPro" id="IPR011600">
    <property type="entry name" value="Pept_C14_caspase"/>
</dbReference>
<dbReference type="Pfam" id="PF05057">
    <property type="entry name" value="DUF676"/>
    <property type="match status" value="1"/>
</dbReference>
<evidence type="ECO:0000259" key="1">
    <source>
        <dbReference type="Pfam" id="PF00656"/>
    </source>
</evidence>
<dbReference type="InterPro" id="IPR046880">
    <property type="entry name" value="TPR-S"/>
</dbReference>
<evidence type="ECO:0000259" key="2">
    <source>
        <dbReference type="Pfam" id="PF05057"/>
    </source>
</evidence>
<dbReference type="GO" id="GO:0006508">
    <property type="term" value="P:proteolysis"/>
    <property type="evidence" value="ECO:0007669"/>
    <property type="project" value="InterPro"/>
</dbReference>
<dbReference type="Gene3D" id="3.40.50.1460">
    <property type="match status" value="1"/>
</dbReference>
<evidence type="ECO:0000313" key="4">
    <source>
        <dbReference type="Proteomes" id="UP000307657"/>
    </source>
</evidence>
<dbReference type="InterPro" id="IPR052039">
    <property type="entry name" value="Caspase-related_regulators"/>
</dbReference>
<reference evidence="3 4" key="1">
    <citation type="submission" date="2019-04" db="EMBL/GenBank/DDBJ databases">
        <title>Lacinutrix sp. nov., isolated from marine water.</title>
        <authorList>
            <person name="Kim W."/>
        </authorList>
    </citation>
    <scope>NUCLEOTIDE SEQUENCE [LARGE SCALE GENOMIC DNA]</scope>
    <source>
        <strain evidence="3 4">CAU 1491</strain>
    </source>
</reference>
<dbReference type="OrthoDB" id="596779at2"/>